<dbReference type="AlphaFoldDB" id="M7C1Z0"/>
<dbReference type="EMBL" id="KB532245">
    <property type="protein sequence ID" value="EMP34422.1"/>
    <property type="molecule type" value="Genomic_DNA"/>
</dbReference>
<proteinExistence type="predicted"/>
<evidence type="ECO:0000313" key="2">
    <source>
        <dbReference type="EMBL" id="EMP34422.1"/>
    </source>
</evidence>
<protein>
    <submittedName>
        <fullName evidence="2">Uncharacterized protein</fullName>
    </submittedName>
</protein>
<keyword evidence="3" id="KW-1185">Reference proteome</keyword>
<gene>
    <name evidence="2" type="ORF">UY3_08421</name>
</gene>
<organism evidence="2 3">
    <name type="scientific">Chelonia mydas</name>
    <name type="common">Green sea-turtle</name>
    <name type="synonym">Chelonia agassizi</name>
    <dbReference type="NCBI Taxonomy" id="8469"/>
    <lineage>
        <taxon>Eukaryota</taxon>
        <taxon>Metazoa</taxon>
        <taxon>Chordata</taxon>
        <taxon>Craniata</taxon>
        <taxon>Vertebrata</taxon>
        <taxon>Euteleostomi</taxon>
        <taxon>Archelosauria</taxon>
        <taxon>Testudinata</taxon>
        <taxon>Testudines</taxon>
        <taxon>Cryptodira</taxon>
        <taxon>Durocryptodira</taxon>
        <taxon>Americhelydia</taxon>
        <taxon>Chelonioidea</taxon>
        <taxon>Cheloniidae</taxon>
        <taxon>Chelonia</taxon>
    </lineage>
</organism>
<evidence type="ECO:0000256" key="1">
    <source>
        <dbReference type="SAM" id="MobiDB-lite"/>
    </source>
</evidence>
<name>M7C1Z0_CHEMY</name>
<accession>M7C1Z0</accession>
<feature type="region of interest" description="Disordered" evidence="1">
    <location>
        <begin position="26"/>
        <end position="54"/>
    </location>
</feature>
<reference evidence="3" key="1">
    <citation type="journal article" date="2013" name="Nat. Genet.">
        <title>The draft genomes of soft-shell turtle and green sea turtle yield insights into the development and evolution of the turtle-specific body plan.</title>
        <authorList>
            <person name="Wang Z."/>
            <person name="Pascual-Anaya J."/>
            <person name="Zadissa A."/>
            <person name="Li W."/>
            <person name="Niimura Y."/>
            <person name="Huang Z."/>
            <person name="Li C."/>
            <person name="White S."/>
            <person name="Xiong Z."/>
            <person name="Fang D."/>
            <person name="Wang B."/>
            <person name="Ming Y."/>
            <person name="Chen Y."/>
            <person name="Zheng Y."/>
            <person name="Kuraku S."/>
            <person name="Pignatelli M."/>
            <person name="Herrero J."/>
            <person name="Beal K."/>
            <person name="Nozawa M."/>
            <person name="Li Q."/>
            <person name="Wang J."/>
            <person name="Zhang H."/>
            <person name="Yu L."/>
            <person name="Shigenobu S."/>
            <person name="Wang J."/>
            <person name="Liu J."/>
            <person name="Flicek P."/>
            <person name="Searle S."/>
            <person name="Wang J."/>
            <person name="Kuratani S."/>
            <person name="Yin Y."/>
            <person name="Aken B."/>
            <person name="Zhang G."/>
            <person name="Irie N."/>
        </authorList>
    </citation>
    <scope>NUCLEOTIDE SEQUENCE [LARGE SCALE GENOMIC DNA]</scope>
</reference>
<dbReference type="Proteomes" id="UP000031443">
    <property type="component" value="Unassembled WGS sequence"/>
</dbReference>
<evidence type="ECO:0000313" key="3">
    <source>
        <dbReference type="Proteomes" id="UP000031443"/>
    </source>
</evidence>
<sequence>MPLSLERREPWKVSRVRMVSIAGWPRRPSAKGYSEVPDSSRGKKRKTPVPVRPDQIPFICCAGERQDVGGAQRSRPQKAQQQERLGLHLSSAPCGPLAMFLNSKLEERPLWIHYMGKRIFCERQCGKWSSSSCDQDSGHQDLETDASAAGGEAASIASLPDHSNASRYCILPFLTMDHILSTGPLDEAAANPEKEGLLLLSCILHGFSTCRECGKAPVLDIMKTSQGRQILGIAAAGLVQYSWLALHALRCWSSKDRSTGQPE</sequence>